<dbReference type="Gene3D" id="3.40.250.10">
    <property type="entry name" value="Rhodanese-like domain"/>
    <property type="match status" value="2"/>
</dbReference>
<dbReference type="InterPro" id="IPR001763">
    <property type="entry name" value="Rhodanese-like_dom"/>
</dbReference>
<sequence>MHIHQFFDDGLAHASYAIISNGAAALIDPARDVGPYLEYLRKHHAKLEAIVETHPHADFVSGHLELHEFLGAPIYVSDKVGAEYPHTPFFDGGEIKLGNHTLKALDTPGHSPDSISVLLSDADGKQLAVFTGDTLFVGDVGRPDLREGDGSEVQSKRRELARALYHSLHDQLAPLGADVTVYPAHGAGSLCGKGMSDERSSTIGKELRTNPAFQQESVEQFIDWLLADLPFVPKYFPYDVALNKRGAPAFEDGLGGVPRLDRNFEPTEDAVVIDTRDEATFKQGYHPGALNIQNGGKFETWLGALVAPKTEFYLVAGSQEALEDVIGKSAKIGYESFIRGAFVMDAGAGSAQLDAIDVDHFRDHPAEYTIVDVRNASELEQSGKKFASAVNIPLPELPERTNEIPRGKPIVVHCAGGFRSAIAASVVAGDLDGAARVLDLSDAVKEF</sequence>
<accession>A0A4S4NL84</accession>
<dbReference type="Proteomes" id="UP000308528">
    <property type="component" value="Unassembled WGS sequence"/>
</dbReference>
<dbReference type="InterPro" id="IPR001279">
    <property type="entry name" value="Metallo-B-lactamas"/>
</dbReference>
<protein>
    <submittedName>
        <fullName evidence="3">MBL fold metallo-hydrolase</fullName>
    </submittedName>
</protein>
<evidence type="ECO:0000259" key="2">
    <source>
        <dbReference type="PROSITE" id="PS50206"/>
    </source>
</evidence>
<dbReference type="SMART" id="SM00450">
    <property type="entry name" value="RHOD"/>
    <property type="match status" value="1"/>
</dbReference>
<feature type="domain" description="Rhodanese" evidence="2">
    <location>
        <begin position="266"/>
        <end position="315"/>
    </location>
</feature>
<dbReference type="EMBL" id="SRSF01000002">
    <property type="protein sequence ID" value="THH40542.1"/>
    <property type="molecule type" value="Genomic_DNA"/>
</dbReference>
<dbReference type="Pfam" id="PF00753">
    <property type="entry name" value="Lactamase_B"/>
    <property type="match status" value="1"/>
</dbReference>
<feature type="domain" description="Rhodanese" evidence="2">
    <location>
        <begin position="364"/>
        <end position="426"/>
    </location>
</feature>
<dbReference type="Pfam" id="PF00581">
    <property type="entry name" value="Rhodanese"/>
    <property type="match status" value="1"/>
</dbReference>
<reference evidence="3 4" key="1">
    <citation type="submission" date="2019-04" db="EMBL/GenBank/DDBJ databases">
        <title>Lewinella litorea sp. nov., isolated from a marine sand.</title>
        <authorList>
            <person name="Yoon J.-H."/>
        </authorList>
    </citation>
    <scope>NUCLEOTIDE SEQUENCE [LARGE SCALE GENOMIC DNA]</scope>
    <source>
        <strain evidence="3 4">HSMS-39</strain>
    </source>
</reference>
<dbReference type="InterPro" id="IPR051682">
    <property type="entry name" value="Mito_Persulfide_Diox"/>
</dbReference>
<dbReference type="Gene3D" id="3.60.15.10">
    <property type="entry name" value="Ribonuclease Z/Hydroxyacylglutathione hydrolase-like"/>
    <property type="match status" value="1"/>
</dbReference>
<keyword evidence="1" id="KW-0479">Metal-binding</keyword>
<dbReference type="InterPro" id="IPR036873">
    <property type="entry name" value="Rhodanese-like_dom_sf"/>
</dbReference>
<dbReference type="PANTHER" id="PTHR43084">
    <property type="entry name" value="PERSULFIDE DIOXYGENASE ETHE1"/>
    <property type="match status" value="1"/>
</dbReference>
<organism evidence="3 4">
    <name type="scientific">Neolewinella litorea</name>
    <dbReference type="NCBI Taxonomy" id="2562452"/>
    <lineage>
        <taxon>Bacteria</taxon>
        <taxon>Pseudomonadati</taxon>
        <taxon>Bacteroidota</taxon>
        <taxon>Saprospiria</taxon>
        <taxon>Saprospirales</taxon>
        <taxon>Lewinellaceae</taxon>
        <taxon>Neolewinella</taxon>
    </lineage>
</organism>
<dbReference type="CDD" id="cd07724">
    <property type="entry name" value="POD-like_MBL-fold"/>
    <property type="match status" value="1"/>
</dbReference>
<dbReference type="GO" id="GO:0016787">
    <property type="term" value="F:hydrolase activity"/>
    <property type="evidence" value="ECO:0007669"/>
    <property type="project" value="UniProtKB-KW"/>
</dbReference>
<dbReference type="GO" id="GO:0050313">
    <property type="term" value="F:sulfur dioxygenase activity"/>
    <property type="evidence" value="ECO:0007669"/>
    <property type="project" value="InterPro"/>
</dbReference>
<dbReference type="InterPro" id="IPR036866">
    <property type="entry name" value="RibonucZ/Hydroxyglut_hydro"/>
</dbReference>
<keyword evidence="3" id="KW-0378">Hydrolase</keyword>
<name>A0A4S4NL84_9BACT</name>
<dbReference type="RefSeq" id="WP_136457903.1">
    <property type="nucleotide sequence ID" value="NZ_SRSF01000002.1"/>
</dbReference>
<dbReference type="GO" id="GO:0046872">
    <property type="term" value="F:metal ion binding"/>
    <property type="evidence" value="ECO:0007669"/>
    <property type="project" value="UniProtKB-KW"/>
</dbReference>
<dbReference type="PANTHER" id="PTHR43084:SF1">
    <property type="entry name" value="PERSULFIDE DIOXYGENASE ETHE1, MITOCHONDRIAL"/>
    <property type="match status" value="1"/>
</dbReference>
<comment type="caution">
    <text evidence="3">The sequence shown here is derived from an EMBL/GenBank/DDBJ whole genome shotgun (WGS) entry which is preliminary data.</text>
</comment>
<evidence type="ECO:0000313" key="3">
    <source>
        <dbReference type="EMBL" id="THH40542.1"/>
    </source>
</evidence>
<dbReference type="AlphaFoldDB" id="A0A4S4NL84"/>
<dbReference type="GO" id="GO:0070813">
    <property type="term" value="P:hydrogen sulfide metabolic process"/>
    <property type="evidence" value="ECO:0007669"/>
    <property type="project" value="TreeGrafter"/>
</dbReference>
<evidence type="ECO:0000256" key="1">
    <source>
        <dbReference type="ARBA" id="ARBA00022723"/>
    </source>
</evidence>
<dbReference type="GO" id="GO:0006749">
    <property type="term" value="P:glutathione metabolic process"/>
    <property type="evidence" value="ECO:0007669"/>
    <property type="project" value="InterPro"/>
</dbReference>
<dbReference type="PROSITE" id="PS50206">
    <property type="entry name" value="RHODANESE_3"/>
    <property type="match status" value="2"/>
</dbReference>
<dbReference type="OrthoDB" id="9784009at2"/>
<dbReference type="SUPFAM" id="SSF56281">
    <property type="entry name" value="Metallo-hydrolase/oxidoreductase"/>
    <property type="match status" value="1"/>
</dbReference>
<evidence type="ECO:0000313" key="4">
    <source>
        <dbReference type="Proteomes" id="UP000308528"/>
    </source>
</evidence>
<dbReference type="SMART" id="SM00849">
    <property type="entry name" value="Lactamase_B"/>
    <property type="match status" value="1"/>
</dbReference>
<proteinExistence type="predicted"/>
<dbReference type="SUPFAM" id="SSF52821">
    <property type="entry name" value="Rhodanese/Cell cycle control phosphatase"/>
    <property type="match status" value="2"/>
</dbReference>
<keyword evidence="4" id="KW-1185">Reference proteome</keyword>
<gene>
    <name evidence="3" type="ORF">E4021_07350</name>
</gene>
<dbReference type="FunFam" id="3.60.15.10:FF:000030">
    <property type="entry name" value="Metallo-beta-lactamase family protein"/>
    <property type="match status" value="1"/>
</dbReference>
<dbReference type="InterPro" id="IPR044528">
    <property type="entry name" value="POD-like_MBL-fold"/>
</dbReference>